<keyword evidence="11" id="KW-1185">Reference proteome</keyword>
<dbReference type="SUPFAM" id="SSF50978">
    <property type="entry name" value="WD40 repeat-like"/>
    <property type="match status" value="1"/>
</dbReference>
<dbReference type="Pfam" id="PF01546">
    <property type="entry name" value="Peptidase_M20"/>
    <property type="match status" value="1"/>
</dbReference>
<dbReference type="OrthoDB" id="7832001at2759"/>
<feature type="repeat" description="WD" evidence="7">
    <location>
        <begin position="307"/>
        <end position="329"/>
    </location>
</feature>
<dbReference type="Pfam" id="PF00400">
    <property type="entry name" value="WD40"/>
    <property type="match status" value="2"/>
</dbReference>
<dbReference type="PANTHER" id="PTHR43270">
    <property type="entry name" value="BETA-ALA-HIS DIPEPTIDASE"/>
    <property type="match status" value="1"/>
</dbReference>
<sequence>MTSIPQSDPSINCSTSQCATPQPRLAHTLHQELSSVLSLAADERHFFSGSQGQDIYVWDRSTLQVKTTLQGHTGSVLALEIAKEKEWLFSSAGDSTVRIWSTRTLTPLYTITPHLDTDSGDIFSLVYSSTLNTLFFGCQNTSLQWVDLSNPQPTSSEGSPPRAHKFFDSFPQPAGRPLPQTRSGSPSPWLPRAGSPTLPTPPEPEPVQLQVPARNVVQSAHYGYIYCMALVPQDIEPTSPEWPAWSLHNSNSWRRDDKKEVQLVTGSGDEDVKLWVISSEDPTPQLEHTFRGCMGGVLSLVVSNGTIYAGCQDGQVKVWDLETRTLVRTIIAQENVDVLSLSMFDKDLFTCSANGCVQRWNAAFNCVSSWQAHSGIVLSSIITGNIAEPRKPGDFGRVEPGWTLVTGASDNDIKLWDIDRAVARHTAKVNFPEDTNTKLFNARTASDTLIYALSKFVSIPSVSSSEIHREDCRQAALWLKKALSQLGAEATLLPAPTEGVNPLVLGTFQGNQGKHRKPRPRVLFYGHYDVVSASPEGWATSPFTLTGLNGYLYGRGATDNKGPILAVACAASDLLSRRALDLDLIVLAEGEEENGSRGFAETLRKYKDQIGHVDAILVSNSYWLDDQTPCITYGLRGVVHSKIKVLNNEPDLHSGVHGGMIAEPMIDMVKLLATLSDGARALIPGFYDKVRPQSKEEDELYELLARVTQKPAESLTSRWREPSLTVHNIKVSGPGNDTVIPGSVEAEVSIRIVPDQDLETIANGLRDHVRSTFDKFNSPNKLEVSIDSTADWWLGELDSKWFKYMEKAIQDEWGVQPLRIREGGSIPTIPLLEKEFGCRALHLPMGQSTDQAHLQNERISLQNLRKGKSVIERFLLSISQPDPESAIQSPV</sequence>
<dbReference type="GO" id="GO:0008233">
    <property type="term" value="F:peptidase activity"/>
    <property type="evidence" value="ECO:0007669"/>
    <property type="project" value="UniProtKB-KW"/>
</dbReference>
<dbReference type="InterPro" id="IPR020472">
    <property type="entry name" value="WD40_PAC1"/>
</dbReference>
<dbReference type="GO" id="GO:0006508">
    <property type="term" value="P:proteolysis"/>
    <property type="evidence" value="ECO:0007669"/>
    <property type="project" value="UniProtKB-KW"/>
</dbReference>
<dbReference type="InterPro" id="IPR036264">
    <property type="entry name" value="Bact_exopeptidase_dim_dom"/>
</dbReference>
<keyword evidence="3" id="KW-0645">Protease</keyword>
<accession>A0A067M6G5</accession>
<feature type="compositionally biased region" description="Polar residues" evidence="8">
    <location>
        <begin position="149"/>
        <end position="158"/>
    </location>
</feature>
<dbReference type="PIRSF" id="PIRSF037237">
    <property type="entry name" value="Peptidase_WD_repeats_DUG2"/>
    <property type="match status" value="1"/>
</dbReference>
<evidence type="ECO:0000256" key="8">
    <source>
        <dbReference type="SAM" id="MobiDB-lite"/>
    </source>
</evidence>
<feature type="repeat" description="WD" evidence="7">
    <location>
        <begin position="69"/>
        <end position="110"/>
    </location>
</feature>
<dbReference type="PROSITE" id="PS50082">
    <property type="entry name" value="WD_REPEATS_2"/>
    <property type="match status" value="3"/>
</dbReference>
<dbReference type="InterPro" id="IPR001680">
    <property type="entry name" value="WD40_rpt"/>
</dbReference>
<dbReference type="InterPro" id="IPR001261">
    <property type="entry name" value="ArgE/DapE_CS"/>
</dbReference>
<evidence type="ECO:0000259" key="9">
    <source>
        <dbReference type="Pfam" id="PF07687"/>
    </source>
</evidence>
<dbReference type="InterPro" id="IPR011650">
    <property type="entry name" value="Peptidase_M20_dimer"/>
</dbReference>
<keyword evidence="2 7" id="KW-0853">WD repeat</keyword>
<evidence type="ECO:0000256" key="1">
    <source>
        <dbReference type="ARBA" id="ARBA00006247"/>
    </source>
</evidence>
<dbReference type="InterPro" id="IPR017149">
    <property type="entry name" value="GSH_degradosome_Dug2"/>
</dbReference>
<dbReference type="PANTHER" id="PTHR43270:SF8">
    <property type="entry name" value="DI- AND TRIPEPTIDASE DUG2-RELATED"/>
    <property type="match status" value="1"/>
</dbReference>
<evidence type="ECO:0000256" key="2">
    <source>
        <dbReference type="ARBA" id="ARBA00022574"/>
    </source>
</evidence>
<protein>
    <recommendedName>
        <fullName evidence="9">Peptidase M20 dimerisation domain-containing protein</fullName>
    </recommendedName>
</protein>
<feature type="domain" description="Peptidase M20 dimerisation" evidence="9">
    <location>
        <begin position="633"/>
        <end position="773"/>
    </location>
</feature>
<dbReference type="Gene3D" id="2.130.10.10">
    <property type="entry name" value="YVTN repeat-like/Quinoprotein amine dehydrogenase"/>
    <property type="match status" value="2"/>
</dbReference>
<dbReference type="HOGENOM" id="CLU_008535_1_0_1"/>
<dbReference type="AlphaFoldDB" id="A0A067M6G5"/>
<gene>
    <name evidence="10" type="ORF">BOTBODRAFT_35706</name>
</gene>
<dbReference type="SMART" id="SM00320">
    <property type="entry name" value="WD40"/>
    <property type="match status" value="7"/>
</dbReference>
<dbReference type="GO" id="GO:0046872">
    <property type="term" value="F:metal ion binding"/>
    <property type="evidence" value="ECO:0007669"/>
    <property type="project" value="UniProtKB-KW"/>
</dbReference>
<dbReference type="PROSITE" id="PS00758">
    <property type="entry name" value="ARGE_DAPE_CPG2_1"/>
    <property type="match status" value="1"/>
</dbReference>
<evidence type="ECO:0000313" key="10">
    <source>
        <dbReference type="EMBL" id="KDQ11164.1"/>
    </source>
</evidence>
<feature type="region of interest" description="Disordered" evidence="8">
    <location>
        <begin position="149"/>
        <end position="207"/>
    </location>
</feature>
<feature type="repeat" description="WD" evidence="7">
    <location>
        <begin position="404"/>
        <end position="426"/>
    </location>
</feature>
<dbReference type="PROSITE" id="PS50294">
    <property type="entry name" value="WD_REPEATS_REGION"/>
    <property type="match status" value="1"/>
</dbReference>
<evidence type="ECO:0000256" key="7">
    <source>
        <dbReference type="PROSITE-ProRule" id="PRU00221"/>
    </source>
</evidence>
<dbReference type="Gene3D" id="3.40.630.10">
    <property type="entry name" value="Zn peptidases"/>
    <property type="match status" value="1"/>
</dbReference>
<evidence type="ECO:0000313" key="11">
    <source>
        <dbReference type="Proteomes" id="UP000027195"/>
    </source>
</evidence>
<dbReference type="PRINTS" id="PR00320">
    <property type="entry name" value="GPROTEINBRPT"/>
</dbReference>
<dbReference type="Proteomes" id="UP000027195">
    <property type="component" value="Unassembled WGS sequence"/>
</dbReference>
<dbReference type="Gene3D" id="3.30.70.360">
    <property type="match status" value="1"/>
</dbReference>
<evidence type="ECO:0000256" key="6">
    <source>
        <dbReference type="ARBA" id="ARBA00022801"/>
    </source>
</evidence>
<evidence type="ECO:0000256" key="3">
    <source>
        <dbReference type="ARBA" id="ARBA00022670"/>
    </source>
</evidence>
<dbReference type="InterPro" id="IPR036322">
    <property type="entry name" value="WD40_repeat_dom_sf"/>
</dbReference>
<keyword evidence="4" id="KW-0479">Metal-binding</keyword>
<organism evidence="10 11">
    <name type="scientific">Botryobasidium botryosum (strain FD-172 SS1)</name>
    <dbReference type="NCBI Taxonomy" id="930990"/>
    <lineage>
        <taxon>Eukaryota</taxon>
        <taxon>Fungi</taxon>
        <taxon>Dikarya</taxon>
        <taxon>Basidiomycota</taxon>
        <taxon>Agaricomycotina</taxon>
        <taxon>Agaricomycetes</taxon>
        <taxon>Cantharellales</taxon>
        <taxon>Botryobasidiaceae</taxon>
        <taxon>Botryobasidium</taxon>
    </lineage>
</organism>
<reference evidence="11" key="1">
    <citation type="journal article" date="2014" name="Proc. Natl. Acad. Sci. U.S.A.">
        <title>Extensive sampling of basidiomycete genomes demonstrates inadequacy of the white-rot/brown-rot paradigm for wood decay fungi.</title>
        <authorList>
            <person name="Riley R."/>
            <person name="Salamov A.A."/>
            <person name="Brown D.W."/>
            <person name="Nagy L.G."/>
            <person name="Floudas D."/>
            <person name="Held B.W."/>
            <person name="Levasseur A."/>
            <person name="Lombard V."/>
            <person name="Morin E."/>
            <person name="Otillar R."/>
            <person name="Lindquist E.A."/>
            <person name="Sun H."/>
            <person name="LaButti K.M."/>
            <person name="Schmutz J."/>
            <person name="Jabbour D."/>
            <person name="Luo H."/>
            <person name="Baker S.E."/>
            <person name="Pisabarro A.G."/>
            <person name="Walton J.D."/>
            <person name="Blanchette R.A."/>
            <person name="Henrissat B."/>
            <person name="Martin F."/>
            <person name="Cullen D."/>
            <person name="Hibbett D.S."/>
            <person name="Grigoriev I.V."/>
        </authorList>
    </citation>
    <scope>NUCLEOTIDE SEQUENCE [LARGE SCALE GENOMIC DNA]</scope>
    <source>
        <strain evidence="11">FD-172 SS1</strain>
    </source>
</reference>
<comment type="similarity">
    <text evidence="1">Belongs to the peptidase M20A family.</text>
</comment>
<dbReference type="STRING" id="930990.A0A067M6G5"/>
<dbReference type="GO" id="GO:0006751">
    <property type="term" value="P:glutathione catabolic process"/>
    <property type="evidence" value="ECO:0007669"/>
    <property type="project" value="InterPro"/>
</dbReference>
<dbReference type="InterPro" id="IPR002933">
    <property type="entry name" value="Peptidase_M20"/>
</dbReference>
<keyword evidence="5" id="KW-0677">Repeat</keyword>
<evidence type="ECO:0000256" key="4">
    <source>
        <dbReference type="ARBA" id="ARBA00022723"/>
    </source>
</evidence>
<dbReference type="InterPro" id="IPR015943">
    <property type="entry name" value="WD40/YVTN_repeat-like_dom_sf"/>
</dbReference>
<dbReference type="InterPro" id="IPR019775">
    <property type="entry name" value="WD40_repeat_CS"/>
</dbReference>
<dbReference type="EMBL" id="KL198061">
    <property type="protein sequence ID" value="KDQ11164.1"/>
    <property type="molecule type" value="Genomic_DNA"/>
</dbReference>
<evidence type="ECO:0000256" key="5">
    <source>
        <dbReference type="ARBA" id="ARBA00022737"/>
    </source>
</evidence>
<proteinExistence type="inferred from homology"/>
<dbReference type="Pfam" id="PF07687">
    <property type="entry name" value="M20_dimer"/>
    <property type="match status" value="1"/>
</dbReference>
<dbReference type="PROSITE" id="PS00678">
    <property type="entry name" value="WD_REPEATS_1"/>
    <property type="match status" value="2"/>
</dbReference>
<dbReference type="InterPro" id="IPR051458">
    <property type="entry name" value="Cyt/Met_Dipeptidase"/>
</dbReference>
<keyword evidence="6" id="KW-0378">Hydrolase</keyword>
<dbReference type="SUPFAM" id="SSF53187">
    <property type="entry name" value="Zn-dependent exopeptidases"/>
    <property type="match status" value="1"/>
</dbReference>
<name>A0A067M6G5_BOTB1</name>
<dbReference type="InParanoid" id="A0A067M6G5"/>
<dbReference type="SUPFAM" id="SSF55031">
    <property type="entry name" value="Bacterial exopeptidase dimerisation domain"/>
    <property type="match status" value="1"/>
</dbReference>